<dbReference type="Pfam" id="PF00990">
    <property type="entry name" value="GGDEF"/>
    <property type="match status" value="1"/>
</dbReference>
<sequence>MFDYTHEHAQSQEILRLVLVELNSLNLPPNPIFFTLLYERALKRDASLNKDLDDALNSEGGLTADRAQEIFDTHLLNGAIKEMSKAQNTLLRIIRNVMMQMLNTGNEFSNYAVSLGDFVRKIDRADSVQDLRLLTAEVIEDSRAIERSSMETSDRLTNAGDQITKLKEELEAARRDARTDPLTGLPNRRGLNDMIQQKINEFIQNKTEFCLILADIDHFKRINDSYGHLVGDKILRFVARTLMSNVKGQDTVIRFGGEEFAILLPDTRYEGGLVVAQHLRQKISAARLRLAESGRNLGGLTISLGIASIGINDTPDTLLRRADDALLLAKSEGRDCVMGIPTKSDSADTTEIL</sequence>
<dbReference type="STRING" id="1860122.A9404_01005"/>
<evidence type="ECO:0000256" key="1">
    <source>
        <dbReference type="ARBA" id="ARBA00001946"/>
    </source>
</evidence>
<gene>
    <name evidence="5" type="ORF">A9404_01005</name>
</gene>
<reference evidence="5 6" key="1">
    <citation type="submission" date="2016-06" db="EMBL/GenBank/DDBJ databases">
        <title>Insight into the functional genes involving in sulfur oxidation in Pearl River water.</title>
        <authorList>
            <person name="Luo J."/>
            <person name="Tan X."/>
            <person name="Lin W."/>
        </authorList>
    </citation>
    <scope>NUCLEOTIDE SEQUENCE [LARGE SCALE GENOMIC DNA]</scope>
    <source>
        <strain evidence="5 6">LS2</strain>
    </source>
</reference>
<proteinExistence type="predicted"/>
<dbReference type="GO" id="GO:1902201">
    <property type="term" value="P:negative regulation of bacterial-type flagellum-dependent cell motility"/>
    <property type="evidence" value="ECO:0007669"/>
    <property type="project" value="TreeGrafter"/>
</dbReference>
<dbReference type="SUPFAM" id="SSF55073">
    <property type="entry name" value="Nucleotide cyclase"/>
    <property type="match status" value="1"/>
</dbReference>
<evidence type="ECO:0000256" key="2">
    <source>
        <dbReference type="ARBA" id="ARBA00012528"/>
    </source>
</evidence>
<evidence type="ECO:0000313" key="5">
    <source>
        <dbReference type="EMBL" id="ANJ66140.1"/>
    </source>
</evidence>
<dbReference type="InterPro" id="IPR029787">
    <property type="entry name" value="Nucleotide_cyclase"/>
</dbReference>
<name>A0A191ZE47_9GAMM</name>
<dbReference type="GO" id="GO:0052621">
    <property type="term" value="F:diguanylate cyclase activity"/>
    <property type="evidence" value="ECO:0007669"/>
    <property type="project" value="UniProtKB-EC"/>
</dbReference>
<dbReference type="AlphaFoldDB" id="A0A191ZE47"/>
<dbReference type="PANTHER" id="PTHR45138:SF9">
    <property type="entry name" value="DIGUANYLATE CYCLASE DGCM-RELATED"/>
    <property type="match status" value="1"/>
</dbReference>
<protein>
    <recommendedName>
        <fullName evidence="2">diguanylate cyclase</fullName>
        <ecNumber evidence="2">2.7.7.65</ecNumber>
    </recommendedName>
</protein>
<dbReference type="Gene3D" id="3.30.70.270">
    <property type="match status" value="1"/>
</dbReference>
<dbReference type="Proteomes" id="UP000078596">
    <property type="component" value="Chromosome"/>
</dbReference>
<dbReference type="KEGG" id="haz:A9404_01005"/>
<dbReference type="SMART" id="SM00267">
    <property type="entry name" value="GGDEF"/>
    <property type="match status" value="1"/>
</dbReference>
<dbReference type="InterPro" id="IPR000160">
    <property type="entry name" value="GGDEF_dom"/>
</dbReference>
<dbReference type="PROSITE" id="PS50887">
    <property type="entry name" value="GGDEF"/>
    <property type="match status" value="1"/>
</dbReference>
<dbReference type="EC" id="2.7.7.65" evidence="2"/>
<evidence type="ECO:0000256" key="3">
    <source>
        <dbReference type="ARBA" id="ARBA00034247"/>
    </source>
</evidence>
<organism evidence="5 6">
    <name type="scientific">Halothiobacillus diazotrophicus</name>
    <dbReference type="NCBI Taxonomy" id="1860122"/>
    <lineage>
        <taxon>Bacteria</taxon>
        <taxon>Pseudomonadati</taxon>
        <taxon>Pseudomonadota</taxon>
        <taxon>Gammaproteobacteria</taxon>
        <taxon>Chromatiales</taxon>
        <taxon>Halothiobacillaceae</taxon>
        <taxon>Halothiobacillus</taxon>
    </lineage>
</organism>
<dbReference type="GO" id="GO:0005886">
    <property type="term" value="C:plasma membrane"/>
    <property type="evidence" value="ECO:0007669"/>
    <property type="project" value="TreeGrafter"/>
</dbReference>
<dbReference type="InterPro" id="IPR043128">
    <property type="entry name" value="Rev_trsase/Diguanyl_cyclase"/>
</dbReference>
<comment type="cofactor">
    <cofactor evidence="1">
        <name>Mg(2+)</name>
        <dbReference type="ChEBI" id="CHEBI:18420"/>
    </cofactor>
</comment>
<comment type="catalytic activity">
    <reaction evidence="3">
        <text>2 GTP = 3',3'-c-di-GMP + 2 diphosphate</text>
        <dbReference type="Rhea" id="RHEA:24898"/>
        <dbReference type="ChEBI" id="CHEBI:33019"/>
        <dbReference type="ChEBI" id="CHEBI:37565"/>
        <dbReference type="ChEBI" id="CHEBI:58805"/>
        <dbReference type="EC" id="2.7.7.65"/>
    </reaction>
</comment>
<dbReference type="RefSeq" id="WP_066097849.1">
    <property type="nucleotide sequence ID" value="NZ_CP016027.1"/>
</dbReference>
<dbReference type="EMBL" id="CP016027">
    <property type="protein sequence ID" value="ANJ66140.1"/>
    <property type="molecule type" value="Genomic_DNA"/>
</dbReference>
<accession>A0A191ZE47</accession>
<dbReference type="CDD" id="cd01949">
    <property type="entry name" value="GGDEF"/>
    <property type="match status" value="1"/>
</dbReference>
<evidence type="ECO:0000313" key="6">
    <source>
        <dbReference type="Proteomes" id="UP000078596"/>
    </source>
</evidence>
<dbReference type="InterPro" id="IPR050469">
    <property type="entry name" value="Diguanylate_Cyclase"/>
</dbReference>
<dbReference type="GO" id="GO:0043709">
    <property type="term" value="P:cell adhesion involved in single-species biofilm formation"/>
    <property type="evidence" value="ECO:0007669"/>
    <property type="project" value="TreeGrafter"/>
</dbReference>
<dbReference type="PANTHER" id="PTHR45138">
    <property type="entry name" value="REGULATORY COMPONENTS OF SENSORY TRANSDUCTION SYSTEM"/>
    <property type="match status" value="1"/>
</dbReference>
<feature type="domain" description="GGDEF" evidence="4">
    <location>
        <begin position="207"/>
        <end position="342"/>
    </location>
</feature>
<evidence type="ECO:0000259" key="4">
    <source>
        <dbReference type="PROSITE" id="PS50887"/>
    </source>
</evidence>
<dbReference type="NCBIfam" id="TIGR00254">
    <property type="entry name" value="GGDEF"/>
    <property type="match status" value="1"/>
</dbReference>
<dbReference type="FunFam" id="3.30.70.270:FF:000001">
    <property type="entry name" value="Diguanylate cyclase domain protein"/>
    <property type="match status" value="1"/>
</dbReference>
<dbReference type="OrthoDB" id="9812260at2"/>
<keyword evidence="6" id="KW-1185">Reference proteome</keyword>